<dbReference type="GeneID" id="56027441"/>
<dbReference type="OrthoDB" id="146786at2157"/>
<dbReference type="RefSeq" id="WP_179167846.1">
    <property type="nucleotide sequence ID" value="NZ_CP058529.1"/>
</dbReference>
<dbReference type="KEGG" id="halg:HUG10_01370"/>
<sequence>MSLEAAVAVPFRGAGANRMGEGEFVVALSLDRDWFSPDQAKRLVDVAAGRGLIAQEDGDLVAQFDPSEVTVPVDFVPDESVLREQSTFERVVDALVAGGVEKREAVAASNERQRDLGVTLEAAAVLVARERGIDVDGPAADARADLLAGGED</sequence>
<keyword evidence="2" id="KW-1185">Reference proteome</keyword>
<reference evidence="1 2" key="1">
    <citation type="submission" date="2020-07" db="EMBL/GenBank/DDBJ databases">
        <title>Gai3-2, isolated from salt lake.</title>
        <authorList>
            <person name="Cui H."/>
            <person name="Shi X."/>
        </authorList>
    </citation>
    <scope>NUCLEOTIDE SEQUENCE [LARGE SCALE GENOMIC DNA]</scope>
    <source>
        <strain evidence="1 2">Gai3-2</strain>
    </source>
</reference>
<evidence type="ECO:0000313" key="2">
    <source>
        <dbReference type="Proteomes" id="UP000509750"/>
    </source>
</evidence>
<dbReference type="AlphaFoldDB" id="A0A7D5GFT0"/>
<evidence type="ECO:0000313" key="1">
    <source>
        <dbReference type="EMBL" id="QLG26271.1"/>
    </source>
</evidence>
<proteinExistence type="predicted"/>
<protein>
    <submittedName>
        <fullName evidence="1">DUF2240 family protein</fullName>
    </submittedName>
</protein>
<organism evidence="1 2">
    <name type="scientific">Halorarum halophilum</name>
    <dbReference type="NCBI Taxonomy" id="2743090"/>
    <lineage>
        <taxon>Archaea</taxon>
        <taxon>Methanobacteriati</taxon>
        <taxon>Methanobacteriota</taxon>
        <taxon>Stenosarchaea group</taxon>
        <taxon>Halobacteria</taxon>
        <taxon>Halobacteriales</taxon>
        <taxon>Haloferacaceae</taxon>
        <taxon>Halorarum</taxon>
    </lineage>
</organism>
<dbReference type="Pfam" id="PF09999">
    <property type="entry name" value="DUF2240"/>
    <property type="match status" value="1"/>
</dbReference>
<gene>
    <name evidence="1" type="ORF">HUG10_01370</name>
</gene>
<dbReference type="Proteomes" id="UP000509750">
    <property type="component" value="Chromosome"/>
</dbReference>
<dbReference type="EMBL" id="CP058529">
    <property type="protein sequence ID" value="QLG26271.1"/>
    <property type="molecule type" value="Genomic_DNA"/>
</dbReference>
<accession>A0A7D5GFT0</accession>
<name>A0A7D5GFT0_9EURY</name>
<dbReference type="InterPro" id="IPR018716">
    <property type="entry name" value="DUF2240"/>
</dbReference>